<evidence type="ECO:0000313" key="1">
    <source>
        <dbReference type="EMBL" id="GFY37391.1"/>
    </source>
</evidence>
<reference evidence="1" key="1">
    <citation type="submission" date="2020-08" db="EMBL/GenBank/DDBJ databases">
        <title>Multicomponent nature underlies the extraordinary mechanical properties of spider dragline silk.</title>
        <authorList>
            <person name="Kono N."/>
            <person name="Nakamura H."/>
            <person name="Mori M."/>
            <person name="Yoshida Y."/>
            <person name="Ohtoshi R."/>
            <person name="Malay A.D."/>
            <person name="Moran D.A.P."/>
            <person name="Tomita M."/>
            <person name="Numata K."/>
            <person name="Arakawa K."/>
        </authorList>
    </citation>
    <scope>NUCLEOTIDE SEQUENCE</scope>
</reference>
<gene>
    <name evidence="1" type="ORF">TNIN_486331</name>
</gene>
<protein>
    <submittedName>
        <fullName evidence="1">Uncharacterized protein</fullName>
    </submittedName>
</protein>
<keyword evidence="2" id="KW-1185">Reference proteome</keyword>
<organism evidence="1 2">
    <name type="scientific">Trichonephila inaurata madagascariensis</name>
    <dbReference type="NCBI Taxonomy" id="2747483"/>
    <lineage>
        <taxon>Eukaryota</taxon>
        <taxon>Metazoa</taxon>
        <taxon>Ecdysozoa</taxon>
        <taxon>Arthropoda</taxon>
        <taxon>Chelicerata</taxon>
        <taxon>Arachnida</taxon>
        <taxon>Araneae</taxon>
        <taxon>Araneomorphae</taxon>
        <taxon>Entelegynae</taxon>
        <taxon>Araneoidea</taxon>
        <taxon>Nephilidae</taxon>
        <taxon>Trichonephila</taxon>
        <taxon>Trichonephila inaurata</taxon>
    </lineage>
</organism>
<accession>A0A8X6WPF5</accession>
<proteinExistence type="predicted"/>
<dbReference type="AlphaFoldDB" id="A0A8X6WPF5"/>
<sequence>MSHAKPFETIIYVGVPNDPRSKLQMRAKKGIMIKREPTTTGQKSEESYFDRAEETHGGSEDVNINYSVLNWIKKPIPRKDENGTDMCYSFSVQKARFRSKEEIEEFCENYDLDYKKRIF</sequence>
<evidence type="ECO:0000313" key="2">
    <source>
        <dbReference type="Proteomes" id="UP000886998"/>
    </source>
</evidence>
<dbReference type="Proteomes" id="UP000886998">
    <property type="component" value="Unassembled WGS sequence"/>
</dbReference>
<dbReference type="OrthoDB" id="6470993at2759"/>
<name>A0A8X6WPF5_9ARAC</name>
<dbReference type="EMBL" id="BMAV01000284">
    <property type="protein sequence ID" value="GFY37391.1"/>
    <property type="molecule type" value="Genomic_DNA"/>
</dbReference>
<comment type="caution">
    <text evidence="1">The sequence shown here is derived from an EMBL/GenBank/DDBJ whole genome shotgun (WGS) entry which is preliminary data.</text>
</comment>